<dbReference type="eggNOG" id="COG0583">
    <property type="taxonomic scope" value="Bacteria"/>
</dbReference>
<reference evidence="6 7" key="1">
    <citation type="submission" date="2014-09" db="EMBL/GenBank/DDBJ databases">
        <authorList>
            <person name="Chan K.-G."/>
        </authorList>
    </citation>
    <scope>NUCLEOTIDE SEQUENCE [LARGE SCALE GENOMIC DNA]</scope>
    <source>
        <strain evidence="6 7">ND07</strain>
    </source>
</reference>
<dbReference type="RefSeq" id="WP_038414497.1">
    <property type="nucleotide sequence ID" value="NZ_CP009455.1"/>
</dbReference>
<keyword evidence="4" id="KW-0804">Transcription</keyword>
<dbReference type="Proteomes" id="UP000029493">
    <property type="component" value="Chromosome"/>
</dbReference>
<dbReference type="STRING" id="157783.LK03_21670"/>
<dbReference type="PANTHER" id="PTHR30419">
    <property type="entry name" value="HTH-TYPE TRANSCRIPTIONAL REGULATOR YBHD"/>
    <property type="match status" value="1"/>
</dbReference>
<gene>
    <name evidence="6" type="ORF">LK03_21670</name>
</gene>
<evidence type="ECO:0000259" key="5">
    <source>
        <dbReference type="PROSITE" id="PS50931"/>
    </source>
</evidence>
<dbReference type="InterPro" id="IPR000847">
    <property type="entry name" value="LysR_HTH_N"/>
</dbReference>
<dbReference type="InterPro" id="IPR036388">
    <property type="entry name" value="WH-like_DNA-bd_sf"/>
</dbReference>
<dbReference type="Gene3D" id="3.40.190.10">
    <property type="entry name" value="Periplasmic binding protein-like II"/>
    <property type="match status" value="2"/>
</dbReference>
<dbReference type="GO" id="GO:0003677">
    <property type="term" value="F:DNA binding"/>
    <property type="evidence" value="ECO:0007669"/>
    <property type="project" value="UniProtKB-KW"/>
</dbReference>
<evidence type="ECO:0000256" key="4">
    <source>
        <dbReference type="ARBA" id="ARBA00023163"/>
    </source>
</evidence>
<dbReference type="PROSITE" id="PS50931">
    <property type="entry name" value="HTH_LYSR"/>
    <property type="match status" value="1"/>
</dbReference>
<dbReference type="SUPFAM" id="SSF53850">
    <property type="entry name" value="Periplasmic binding protein-like II"/>
    <property type="match status" value="1"/>
</dbReference>
<dbReference type="Pfam" id="PF00126">
    <property type="entry name" value="HTH_1"/>
    <property type="match status" value="1"/>
</dbReference>
<keyword evidence="3" id="KW-0238">DNA-binding</keyword>
<proteinExistence type="inferred from homology"/>
<dbReference type="GO" id="GO:0005829">
    <property type="term" value="C:cytosol"/>
    <property type="evidence" value="ECO:0007669"/>
    <property type="project" value="TreeGrafter"/>
</dbReference>
<accession>A0A089WWT4</accession>
<dbReference type="KEGG" id="psw:LK03_21670"/>
<keyword evidence="2" id="KW-0805">Transcription regulation</keyword>
<dbReference type="GO" id="GO:0003700">
    <property type="term" value="F:DNA-binding transcription factor activity"/>
    <property type="evidence" value="ECO:0007669"/>
    <property type="project" value="InterPro"/>
</dbReference>
<dbReference type="EMBL" id="CP009455">
    <property type="protein sequence ID" value="AIR91704.1"/>
    <property type="molecule type" value="Genomic_DNA"/>
</dbReference>
<evidence type="ECO:0000313" key="7">
    <source>
        <dbReference type="Proteomes" id="UP000029493"/>
    </source>
</evidence>
<evidence type="ECO:0000256" key="2">
    <source>
        <dbReference type="ARBA" id="ARBA00023015"/>
    </source>
</evidence>
<dbReference type="SUPFAM" id="SSF46785">
    <property type="entry name" value="Winged helix' DNA-binding domain"/>
    <property type="match status" value="1"/>
</dbReference>
<evidence type="ECO:0000256" key="1">
    <source>
        <dbReference type="ARBA" id="ARBA00009437"/>
    </source>
</evidence>
<dbReference type="Pfam" id="PF03466">
    <property type="entry name" value="LysR_substrate"/>
    <property type="match status" value="1"/>
</dbReference>
<evidence type="ECO:0000256" key="3">
    <source>
        <dbReference type="ARBA" id="ARBA00023125"/>
    </source>
</evidence>
<dbReference type="Gene3D" id="1.10.10.10">
    <property type="entry name" value="Winged helix-like DNA-binding domain superfamily/Winged helix DNA-binding domain"/>
    <property type="match status" value="1"/>
</dbReference>
<feature type="domain" description="HTH lysR-type" evidence="5">
    <location>
        <begin position="1"/>
        <end position="57"/>
    </location>
</feature>
<organism evidence="6 7">
    <name type="scientific">Pseudomonas cremoricolorata</name>
    <dbReference type="NCBI Taxonomy" id="157783"/>
    <lineage>
        <taxon>Bacteria</taxon>
        <taxon>Pseudomonadati</taxon>
        <taxon>Pseudomonadota</taxon>
        <taxon>Gammaproteobacteria</taxon>
        <taxon>Pseudomonadales</taxon>
        <taxon>Pseudomonadaceae</taxon>
        <taxon>Pseudomonas</taxon>
    </lineage>
</organism>
<dbReference type="AlphaFoldDB" id="A0A089WWT4"/>
<dbReference type="InterPro" id="IPR005119">
    <property type="entry name" value="LysR_subst-bd"/>
</dbReference>
<name>A0A089WWT4_9PSED</name>
<dbReference type="InterPro" id="IPR050950">
    <property type="entry name" value="HTH-type_LysR_regulators"/>
</dbReference>
<dbReference type="OrthoDB" id="6654833at2"/>
<protein>
    <submittedName>
        <fullName evidence="6">LysR family transcriptional regulator</fullName>
    </submittedName>
</protein>
<sequence length="297" mass="33020">MIRELKTLVAVAREGTFAAAASKIGLTQAAVSAQIARLEAELGLELFDRSGRSARLNATGYHTLQQAHELIRLYHNLGVPTPEAQVPQRVTMGAISSIQRMLLPSALATFHQQHPSFRTRVLPGLSMELLDQVDAGEIDMAVIIHPAFALQSDLRWVPLVREPYRLLAPRQSPDKDWRELLASQPFLRYDRASFGGRQVDRFLRKMHFTPREVSELDELQALVELVARGVGVALVPETFGHKRWPAGVRAHDLGEHTFYREIGLVHPSNRNANEPVMLLAELIEQIAVDMALGGQGA</sequence>
<dbReference type="FunFam" id="1.10.10.10:FF:000001">
    <property type="entry name" value="LysR family transcriptional regulator"/>
    <property type="match status" value="1"/>
</dbReference>
<dbReference type="CDD" id="cd08427">
    <property type="entry name" value="PBP2_LTTR_like_2"/>
    <property type="match status" value="1"/>
</dbReference>
<comment type="similarity">
    <text evidence="1">Belongs to the LysR transcriptional regulatory family.</text>
</comment>
<evidence type="ECO:0000313" key="6">
    <source>
        <dbReference type="EMBL" id="AIR91704.1"/>
    </source>
</evidence>
<keyword evidence="7" id="KW-1185">Reference proteome</keyword>
<dbReference type="PRINTS" id="PR00039">
    <property type="entry name" value="HTHLYSR"/>
</dbReference>
<dbReference type="InterPro" id="IPR036390">
    <property type="entry name" value="WH_DNA-bd_sf"/>
</dbReference>